<protein>
    <submittedName>
        <fullName evidence="1">Minor capsid protein</fullName>
    </submittedName>
</protein>
<name>A0A415ETW5_ENTCA</name>
<dbReference type="InterPro" id="IPR021080">
    <property type="entry name" value="Minor_capsid_protein"/>
</dbReference>
<organism evidence="1 2">
    <name type="scientific">Enterococcus casseliflavus</name>
    <name type="common">Enterococcus flavescens</name>
    <dbReference type="NCBI Taxonomy" id="37734"/>
    <lineage>
        <taxon>Bacteria</taxon>
        <taxon>Bacillati</taxon>
        <taxon>Bacillota</taxon>
        <taxon>Bacilli</taxon>
        <taxon>Lactobacillales</taxon>
        <taxon>Enterococcaceae</taxon>
        <taxon>Enterococcus</taxon>
    </lineage>
</organism>
<comment type="caution">
    <text evidence="1">The sequence shown here is derived from an EMBL/GenBank/DDBJ whole genome shotgun (WGS) entry which is preliminary data.</text>
</comment>
<accession>A0A415ETW5</accession>
<dbReference type="AlphaFoldDB" id="A0A415ETW5"/>
<evidence type="ECO:0000313" key="1">
    <source>
        <dbReference type="EMBL" id="RHK06731.1"/>
    </source>
</evidence>
<dbReference type="Pfam" id="PF11114">
    <property type="entry name" value="Minor_capsid_2"/>
    <property type="match status" value="1"/>
</dbReference>
<sequence length="121" mass="13521">MSGIKIDIELSGVRSKLSEDNLGLGQLNMANRMLQTMNETVVPWDTMHLRDSGHVSGRGDQLVWDVPYAGPQYYGGRKHQTTGAWIPFVNKQLGTGPFWDEAAKPLFMSDWLQAFKIGAKL</sequence>
<gene>
    <name evidence="1" type="ORF">DW084_07685</name>
</gene>
<dbReference type="EMBL" id="QRMZ01000008">
    <property type="protein sequence ID" value="RHK06731.1"/>
    <property type="molecule type" value="Genomic_DNA"/>
</dbReference>
<proteinExistence type="predicted"/>
<evidence type="ECO:0000313" key="2">
    <source>
        <dbReference type="Proteomes" id="UP000286288"/>
    </source>
</evidence>
<dbReference type="Proteomes" id="UP000286288">
    <property type="component" value="Unassembled WGS sequence"/>
</dbReference>
<reference evidence="1 2" key="1">
    <citation type="submission" date="2018-08" db="EMBL/GenBank/DDBJ databases">
        <title>A genome reference for cultivated species of the human gut microbiota.</title>
        <authorList>
            <person name="Zou Y."/>
            <person name="Xue W."/>
            <person name="Luo G."/>
        </authorList>
    </citation>
    <scope>NUCLEOTIDE SEQUENCE [LARGE SCALE GENOMIC DNA]</scope>
    <source>
        <strain evidence="1 2">AF48-16</strain>
    </source>
</reference>